<name>A0AAU8ESK8_9MICC</name>
<keyword evidence="1" id="KW-0812">Transmembrane</keyword>
<evidence type="ECO:0000313" key="2">
    <source>
        <dbReference type="EMBL" id="XCH11828.1"/>
    </source>
</evidence>
<gene>
    <name evidence="2" type="ORF">ABRP34_02080</name>
</gene>
<reference evidence="2" key="1">
    <citation type="submission" date="2024-06" db="EMBL/GenBank/DDBJ databases">
        <title>Biodegradation of dimethachlon by Arthrobacter sp. K5: mechanistic insights and ecological implications.</title>
        <authorList>
            <person name="Hu S."/>
            <person name="Lu P."/>
        </authorList>
    </citation>
    <scope>NUCLEOTIDE SEQUENCE</scope>
    <source>
        <strain evidence="2">K5</strain>
    </source>
</reference>
<evidence type="ECO:0000256" key="1">
    <source>
        <dbReference type="SAM" id="Phobius"/>
    </source>
</evidence>
<accession>A0AAU8ESK8</accession>
<proteinExistence type="predicted"/>
<protein>
    <submittedName>
        <fullName evidence="2">Uncharacterized protein</fullName>
    </submittedName>
</protein>
<sequence length="54" mass="6160">MSTLKEQYAEELNARLAEWQAGSLEPPFRFTDMRTLHAVTLALPVIALILGWFL</sequence>
<dbReference type="AlphaFoldDB" id="A0AAU8ESK8"/>
<keyword evidence="1" id="KW-0472">Membrane</keyword>
<feature type="transmembrane region" description="Helical" evidence="1">
    <location>
        <begin position="35"/>
        <end position="53"/>
    </location>
</feature>
<organism evidence="2">
    <name type="scientific">Arthrobacter sp. K5</name>
    <dbReference type="NCBI Taxonomy" id="2839623"/>
    <lineage>
        <taxon>Bacteria</taxon>
        <taxon>Bacillati</taxon>
        <taxon>Actinomycetota</taxon>
        <taxon>Actinomycetes</taxon>
        <taxon>Micrococcales</taxon>
        <taxon>Micrococcaceae</taxon>
        <taxon>Arthrobacter</taxon>
    </lineage>
</organism>
<keyword evidence="1" id="KW-1133">Transmembrane helix</keyword>
<dbReference type="RefSeq" id="WP_003805428.1">
    <property type="nucleotide sequence ID" value="NZ_CP159279.1"/>
</dbReference>
<dbReference type="EMBL" id="CP159279">
    <property type="protein sequence ID" value="XCH11828.1"/>
    <property type="molecule type" value="Genomic_DNA"/>
</dbReference>